<keyword evidence="5 8" id="KW-0812">Transmembrane</keyword>
<dbReference type="GO" id="GO:0055085">
    <property type="term" value="P:transmembrane transport"/>
    <property type="evidence" value="ECO:0007669"/>
    <property type="project" value="InterPro"/>
</dbReference>
<dbReference type="AlphaFoldDB" id="A0AB74TMY3"/>
<feature type="transmembrane region" description="Helical" evidence="8">
    <location>
        <begin position="205"/>
        <end position="227"/>
    </location>
</feature>
<dbReference type="SUPFAM" id="SSF161098">
    <property type="entry name" value="MetI-like"/>
    <property type="match status" value="2"/>
</dbReference>
<organism evidence="10">
    <name type="scientific">Dolosigranulum savutiense</name>
    <dbReference type="NCBI Taxonomy" id="3110288"/>
    <lineage>
        <taxon>Bacteria</taxon>
        <taxon>Bacillati</taxon>
        <taxon>Bacillota</taxon>
        <taxon>Bacilli</taxon>
        <taxon>Lactobacillales</taxon>
        <taxon>Carnobacteriaceae</taxon>
        <taxon>Dolosigranulum</taxon>
    </lineage>
</organism>
<evidence type="ECO:0000256" key="3">
    <source>
        <dbReference type="ARBA" id="ARBA00022475"/>
    </source>
</evidence>
<reference evidence="10" key="1">
    <citation type="submission" date="2023-12" db="EMBL/GenBank/DDBJ databases">
        <title>Dolosigranulum savutii sp. nov. isolated from human upper respiratory samples collected in Botswana.</title>
        <authorList>
            <person name="Kelly M.S."/>
        </authorList>
    </citation>
    <scope>NUCLEOTIDE SEQUENCE</scope>
    <source>
        <strain evidence="10">MSK312</strain>
    </source>
</reference>
<evidence type="ECO:0000256" key="5">
    <source>
        <dbReference type="ARBA" id="ARBA00022692"/>
    </source>
</evidence>
<feature type="transmembrane region" description="Helical" evidence="8">
    <location>
        <begin position="247"/>
        <end position="270"/>
    </location>
</feature>
<feature type="domain" description="ABC transmembrane type-1" evidence="9">
    <location>
        <begin position="360"/>
        <end position="555"/>
    </location>
</feature>
<feature type="transmembrane region" description="Helical" evidence="8">
    <location>
        <begin position="102"/>
        <end position="124"/>
    </location>
</feature>
<dbReference type="PANTHER" id="PTHR43357:SF4">
    <property type="entry name" value="INNER MEMBRANE ABC TRANSPORTER PERMEASE PROTEIN YDCV"/>
    <property type="match status" value="1"/>
</dbReference>
<evidence type="ECO:0000256" key="4">
    <source>
        <dbReference type="ARBA" id="ARBA00022519"/>
    </source>
</evidence>
<proteinExistence type="inferred from homology"/>
<dbReference type="Pfam" id="PF00528">
    <property type="entry name" value="BPD_transp_1"/>
    <property type="match status" value="2"/>
</dbReference>
<evidence type="ECO:0000256" key="8">
    <source>
        <dbReference type="RuleBase" id="RU363032"/>
    </source>
</evidence>
<dbReference type="CDD" id="cd06261">
    <property type="entry name" value="TM_PBP2"/>
    <property type="match status" value="2"/>
</dbReference>
<name>A0AB74TMY3_9LACT</name>
<keyword evidence="4" id="KW-0997">Cell inner membrane</keyword>
<dbReference type="GO" id="GO:0005886">
    <property type="term" value="C:plasma membrane"/>
    <property type="evidence" value="ECO:0007669"/>
    <property type="project" value="UniProtKB-SubCell"/>
</dbReference>
<keyword evidence="2 8" id="KW-0813">Transport</keyword>
<dbReference type="EMBL" id="CP142434">
    <property type="protein sequence ID" value="XBC48561.1"/>
    <property type="molecule type" value="Genomic_DNA"/>
</dbReference>
<accession>A0AB74TMY3</accession>
<dbReference type="RefSeq" id="WP_112779099.1">
    <property type="nucleotide sequence ID" value="NZ_CP142434.1"/>
</dbReference>
<evidence type="ECO:0000313" key="10">
    <source>
        <dbReference type="EMBL" id="XBC48561.1"/>
    </source>
</evidence>
<dbReference type="PROSITE" id="PS50928">
    <property type="entry name" value="ABC_TM1"/>
    <property type="match status" value="2"/>
</dbReference>
<evidence type="ECO:0000256" key="2">
    <source>
        <dbReference type="ARBA" id="ARBA00022448"/>
    </source>
</evidence>
<keyword evidence="7 8" id="KW-0472">Membrane</keyword>
<evidence type="ECO:0000256" key="7">
    <source>
        <dbReference type="ARBA" id="ARBA00023136"/>
    </source>
</evidence>
<feature type="transmembrane region" description="Helical" evidence="8">
    <location>
        <begin position="144"/>
        <end position="167"/>
    </location>
</feature>
<feature type="transmembrane region" description="Helical" evidence="8">
    <location>
        <begin position="425"/>
        <end position="445"/>
    </location>
</feature>
<keyword evidence="6 8" id="KW-1133">Transmembrane helix</keyword>
<feature type="transmembrane region" description="Helical" evidence="8">
    <location>
        <begin position="364"/>
        <end position="386"/>
    </location>
</feature>
<feature type="transmembrane region" description="Helical" evidence="8">
    <location>
        <begin position="398"/>
        <end position="419"/>
    </location>
</feature>
<feature type="transmembrane region" description="Helical" evidence="8">
    <location>
        <begin position="298"/>
        <end position="326"/>
    </location>
</feature>
<keyword evidence="3" id="KW-1003">Cell membrane</keyword>
<protein>
    <submittedName>
        <fullName evidence="10">Iron ABC transporter permease</fullName>
    </submittedName>
</protein>
<feature type="transmembrane region" description="Helical" evidence="8">
    <location>
        <begin position="12"/>
        <end position="31"/>
    </location>
</feature>
<feature type="transmembrane region" description="Helical" evidence="8">
    <location>
        <begin position="542"/>
        <end position="562"/>
    </location>
</feature>
<dbReference type="Gene3D" id="1.10.3720.10">
    <property type="entry name" value="MetI-like"/>
    <property type="match status" value="2"/>
</dbReference>
<comment type="subcellular location">
    <subcellularLocation>
        <location evidence="1">Cell inner membrane</location>
        <topology evidence="1">Multi-pass membrane protein</topology>
    </subcellularLocation>
    <subcellularLocation>
        <location evidence="8">Cell membrane</location>
        <topology evidence="8">Multi-pass membrane protein</topology>
    </subcellularLocation>
</comment>
<evidence type="ECO:0000256" key="1">
    <source>
        <dbReference type="ARBA" id="ARBA00004429"/>
    </source>
</evidence>
<feature type="transmembrane region" description="Helical" evidence="8">
    <location>
        <begin position="69"/>
        <end position="90"/>
    </location>
</feature>
<dbReference type="PANTHER" id="PTHR43357">
    <property type="entry name" value="INNER MEMBRANE ABC TRANSPORTER PERMEASE PROTEIN YDCV"/>
    <property type="match status" value="1"/>
</dbReference>
<feature type="transmembrane region" description="Helical" evidence="8">
    <location>
        <begin position="480"/>
        <end position="500"/>
    </location>
</feature>
<gene>
    <name evidence="10" type="ORF">VUQ09_03995</name>
</gene>
<feature type="domain" description="ABC transmembrane type-1" evidence="9">
    <location>
        <begin position="65"/>
        <end position="270"/>
    </location>
</feature>
<dbReference type="InterPro" id="IPR000515">
    <property type="entry name" value="MetI-like"/>
</dbReference>
<sequence>MEETKTFSLYKVLIYSSIAVILWFVLAFLVVPNFQIIYSTFFAQGEFTLEPFQKIFSSERAVDALKNSFILGFTLPFTTAFVGIMQVLFIEYFDIKGQKFLTLTYMIPLIFGGLLINNGYLFVYGPNGLITEQILRFFPEASRAWFQGYFAVLLVMSFGTTFNYMVFFRNQIKQLDYQTIQAAKNLGASQFQIITKVILPPLRPVLGTILVLSFQSGLGAFAAPLMVGGPNYETISPLILTFAERPSSRVLAAILALILGVFQVLLLIVIQRNEKKMNFLSISKVKTKIKRQKISSPALNIGAHILAYIFAFIHWLPFLAVFVFSFTDYQTIASMQLSWDSFTLQNYARILTDSSAYSPFITSVIYSFLAAAVVGIAMTFVARLIHKWNNLFTTVLEYLLHIPWLLPSILFALGLILSYSSPSLFIFGNTLTGSWIIMLIAYIAVMFPNTLRFLKAALFSVDSKLEDAAKNLGASGPYTFFKIVLPAILPTFFALFALNFNGKLADYNLSVFLYNPLNRPLGVVIRNNSTNSTAIDAKAINLVYSVLLVIISGIVMWFVYFGGKEKLAEWIKGFKKKDMGEVELENELIVEQHTE</sequence>
<dbReference type="InterPro" id="IPR035906">
    <property type="entry name" value="MetI-like_sf"/>
</dbReference>
<evidence type="ECO:0000256" key="6">
    <source>
        <dbReference type="ARBA" id="ARBA00022989"/>
    </source>
</evidence>
<comment type="similarity">
    <text evidence="8">Belongs to the binding-protein-dependent transport system permease family.</text>
</comment>
<evidence type="ECO:0000259" key="9">
    <source>
        <dbReference type="PROSITE" id="PS50928"/>
    </source>
</evidence>